<dbReference type="Gene3D" id="3.40.50.300">
    <property type="entry name" value="P-loop containing nucleotide triphosphate hydrolases"/>
    <property type="match status" value="2"/>
</dbReference>
<proteinExistence type="predicted"/>
<evidence type="ECO:0000256" key="1">
    <source>
        <dbReference type="ARBA" id="ARBA00022741"/>
    </source>
</evidence>
<keyword evidence="3" id="KW-0347">Helicase</keyword>
<keyword evidence="4" id="KW-0067">ATP-binding</keyword>
<dbReference type="STRING" id="745531.A0A0C3PHH5"/>
<evidence type="ECO:0000313" key="6">
    <source>
        <dbReference type="EMBL" id="KIP05323.1"/>
    </source>
</evidence>
<dbReference type="HOGENOM" id="CLU_001378_0_0_1"/>
<dbReference type="EMBL" id="KN840546">
    <property type="protein sequence ID" value="KIP05323.1"/>
    <property type="molecule type" value="Genomic_DNA"/>
</dbReference>
<keyword evidence="1" id="KW-0547">Nucleotide-binding</keyword>
<dbReference type="InterPro" id="IPR027417">
    <property type="entry name" value="P-loop_NTPase"/>
</dbReference>
<feature type="domain" description="UvrD-like helicase C-terminal" evidence="5">
    <location>
        <begin position="443"/>
        <end position="517"/>
    </location>
</feature>
<accession>A0A0C3PHH5</accession>
<dbReference type="Pfam" id="PF13361">
    <property type="entry name" value="UvrD_C"/>
    <property type="match status" value="1"/>
</dbReference>
<evidence type="ECO:0000256" key="3">
    <source>
        <dbReference type="ARBA" id="ARBA00022806"/>
    </source>
</evidence>
<evidence type="ECO:0000259" key="5">
    <source>
        <dbReference type="Pfam" id="PF13361"/>
    </source>
</evidence>
<dbReference type="Proteomes" id="UP000053257">
    <property type="component" value="Unassembled WGS sequence"/>
</dbReference>
<dbReference type="OrthoDB" id="3156807at2759"/>
<keyword evidence="2" id="KW-0378">Hydrolase</keyword>
<dbReference type="PANTHER" id="PTHR21529">
    <property type="entry name" value="MAMMARY TURMOR VIRUS RECEPTOR HOMOLOG 1, 2 MTVR1, 2"/>
    <property type="match status" value="1"/>
</dbReference>
<evidence type="ECO:0000313" key="7">
    <source>
        <dbReference type="Proteomes" id="UP000053257"/>
    </source>
</evidence>
<protein>
    <recommendedName>
        <fullName evidence="5">UvrD-like helicase C-terminal domain-containing protein</fullName>
    </recommendedName>
</protein>
<dbReference type="SUPFAM" id="SSF52540">
    <property type="entry name" value="P-loop containing nucleoside triphosphate hydrolases"/>
    <property type="match status" value="1"/>
</dbReference>
<name>A0A0C3PHH5_PHLG1</name>
<dbReference type="PANTHER" id="PTHR21529:SF4">
    <property type="entry name" value="TPR AND ANKYRIN REPEAT-CONTAINING PROTEIN 1"/>
    <property type="match status" value="1"/>
</dbReference>
<sequence>MMFKMVFIERSWRKRKEGEDITAPPPRQIFITQSPVLADKAQDYHQKVLRTVEAETRSLKDSEGLAGMRTQAAKSGLYDKDEAEEYREDLPKTFSELKSHHFPLFISFHRLCRLLEADMIECDADMRRRLWPSVVPSSDFDEDDVLTSNDYMLQRRESFVSYNVFLEEYWRHFPQSLTKGLNPVSVFAEFMGIIRGSEQALRNREGYLDRDSYCALSHRIGTMHASKESVYSLFEAYVKRKMHRREYDAADRTQMILQSIRKHGVPGEKVDFVYVDEVQDNLLIDTLVLRAICRRPTGLFWAGDTAQTISAGSSFRFNDLPALMFRVEKGQNTHNPQTFYLNRNFRSQAGIVHCAQTVLDAIMQIWPYSVDVIAPEKGMLDGQTPLFIGGVDFDVPHFEQFMCRVDSESGIGNTIEFGDQQCIIVRNEEAREKLRAEFGDVGVIMTLYETKGLEFEDVLLYNFFADSTVSAAQWRVVLKGLEVKSPTFDEEKHDGVCHELKCLYVACTRARLNLWIVDYSGKGEPMRTLWQSRNQIETWVPGARIPVLAQSESSPERWAATAERLFHVSKNYKEAMIAYGRAGEKYTKERAAAEAYHLRELARRDAANPRKKAAQRHEAYSRAAQALQRVAEDDLDEEARRSNFRSAAECFVRAQDHIGAARCFEQIPNFTRAAECYYGGGLFDDAVRLVKTRDVDTTLKEKVIRVSAVHYIKKRQLSKATTLLGSEEAVLEHADMYGLDRERASLLEKLNRVDEAAELHLENDNLAEAVRLLTPSSAGLRCADRIVQSFMDRFWAITSLGYVSTSRAQLLQQIPLARQLSQYPKYPAATRDLLALPFTLTSCDSLRLRQQGLKLLDVDAAFALLSLDHAFELAPEIEMTNAPEVFEYLHALLVYLRALRELVNRPDSRNSIILRRLLAVSVMDNGSYIVRPDSLLHPDTKPVANRTTIRLSPRDLETAMKMVLRKRILDLVRRENDICKRSRAFSVCLQWSIEGRCSVAECTNIHMTSYNHAEYQLRVALHGLQICIYHTLYGIEAWPTRQEQQRFWLSRLRETLQPAAASLGAWHNVDESSLSEDTRNIVSYWLSEGLFNLITNPGVHVKIPFFLETFFRSCFLHKLVNGKYIPNNADRIPAVVGPNGDWLLRGKERVDIISDAVRLLSNGLKPLTSGILMVKHIIEQRLPIQAGLLCDILDILCPMLVLAKRGTNMHTLTFPRSWFAQVAKFLDGSMPRDTEIIWLYIKPMAELLEQLYTQADHLRLKASDGDSQALFVLRSVYILRVCRNLCLFGYNIRNDGLRYEILKTLNSIQQFQIRDNKPPFPLTYRRFVVAKRWSELVRYVKYDTLGGNGDFLVELIDETRGIVPPPSAPGIRRVVYRHPSEVPALLEYNCTQNPKFAGTEQESRRHTPAENFEISPEELQDVQIAENDVDHIQISDPDSVTFADIQPAQTTPSYSDQDYDAIRTALAIYRKTHNALNVRKHRAMTKASLLRAREFKACLTEASRINWVGRPGYRMLFLWYLPHVLCSMQGIIASLHGRKAHFKRQVADPARNPLEYDDLTRKITEANEHNKLAHKLYKDLSPRSEFHDRPDRIENLRRIATQIQALFDTLPLNIQQEYASDITLGLRGILVDVSSTKVEKAELNWEDDVDSLYM</sequence>
<gene>
    <name evidence="6" type="ORF">PHLGIDRAFT_154223</name>
</gene>
<reference evidence="6 7" key="1">
    <citation type="journal article" date="2014" name="PLoS Genet.">
        <title>Analysis of the Phlebiopsis gigantea genome, transcriptome and secretome provides insight into its pioneer colonization strategies of wood.</title>
        <authorList>
            <person name="Hori C."/>
            <person name="Ishida T."/>
            <person name="Igarashi K."/>
            <person name="Samejima M."/>
            <person name="Suzuki H."/>
            <person name="Master E."/>
            <person name="Ferreira P."/>
            <person name="Ruiz-Duenas F.J."/>
            <person name="Held B."/>
            <person name="Canessa P."/>
            <person name="Larrondo L.F."/>
            <person name="Schmoll M."/>
            <person name="Druzhinina I.S."/>
            <person name="Kubicek C.P."/>
            <person name="Gaskell J.A."/>
            <person name="Kersten P."/>
            <person name="St John F."/>
            <person name="Glasner J."/>
            <person name="Sabat G."/>
            <person name="Splinter BonDurant S."/>
            <person name="Syed K."/>
            <person name="Yadav J."/>
            <person name="Mgbeahuruike A.C."/>
            <person name="Kovalchuk A."/>
            <person name="Asiegbu F.O."/>
            <person name="Lackner G."/>
            <person name="Hoffmeister D."/>
            <person name="Rencoret J."/>
            <person name="Gutierrez A."/>
            <person name="Sun H."/>
            <person name="Lindquist E."/>
            <person name="Barry K."/>
            <person name="Riley R."/>
            <person name="Grigoriev I.V."/>
            <person name="Henrissat B."/>
            <person name="Kues U."/>
            <person name="Berka R.M."/>
            <person name="Martinez A.T."/>
            <person name="Covert S.F."/>
            <person name="Blanchette R.A."/>
            <person name="Cullen D."/>
        </authorList>
    </citation>
    <scope>NUCLEOTIDE SEQUENCE [LARGE SCALE GENOMIC DNA]</scope>
    <source>
        <strain evidence="6 7">11061_1 CR5-6</strain>
    </source>
</reference>
<keyword evidence="7" id="KW-1185">Reference proteome</keyword>
<evidence type="ECO:0000256" key="4">
    <source>
        <dbReference type="ARBA" id="ARBA00022840"/>
    </source>
</evidence>
<dbReference type="InterPro" id="IPR014017">
    <property type="entry name" value="DNA_helicase_UvrD-like_C"/>
</dbReference>
<organism evidence="6 7">
    <name type="scientific">Phlebiopsis gigantea (strain 11061_1 CR5-6)</name>
    <name type="common">White-rot fungus</name>
    <name type="synonym">Peniophora gigantea</name>
    <dbReference type="NCBI Taxonomy" id="745531"/>
    <lineage>
        <taxon>Eukaryota</taxon>
        <taxon>Fungi</taxon>
        <taxon>Dikarya</taxon>
        <taxon>Basidiomycota</taxon>
        <taxon>Agaricomycotina</taxon>
        <taxon>Agaricomycetes</taxon>
        <taxon>Polyporales</taxon>
        <taxon>Phanerochaetaceae</taxon>
        <taxon>Phlebiopsis</taxon>
    </lineage>
</organism>
<evidence type="ECO:0000256" key="2">
    <source>
        <dbReference type="ARBA" id="ARBA00022801"/>
    </source>
</evidence>
<dbReference type="InterPro" id="IPR039904">
    <property type="entry name" value="TRANK1"/>
</dbReference>